<dbReference type="RefSeq" id="XP_065668341.1">
    <property type="nucleotide sequence ID" value="XM_065812269.1"/>
</dbReference>
<keyword evidence="2" id="KW-1185">Reference proteome</keyword>
<keyword evidence="1" id="KW-1133">Transmembrane helix</keyword>
<organism evidence="2 3">
    <name type="scientific">Hydra vulgaris</name>
    <name type="common">Hydra</name>
    <name type="synonym">Hydra attenuata</name>
    <dbReference type="NCBI Taxonomy" id="6087"/>
    <lineage>
        <taxon>Eukaryota</taxon>
        <taxon>Metazoa</taxon>
        <taxon>Cnidaria</taxon>
        <taxon>Hydrozoa</taxon>
        <taxon>Hydroidolina</taxon>
        <taxon>Anthoathecata</taxon>
        <taxon>Aplanulata</taxon>
        <taxon>Hydridae</taxon>
        <taxon>Hydra</taxon>
    </lineage>
</organism>
<proteinExistence type="predicted"/>
<evidence type="ECO:0000313" key="2">
    <source>
        <dbReference type="Proteomes" id="UP001652625"/>
    </source>
</evidence>
<evidence type="ECO:0000256" key="1">
    <source>
        <dbReference type="SAM" id="Phobius"/>
    </source>
</evidence>
<dbReference type="PANTHER" id="PTHR32251:SF17">
    <property type="entry name" value="STEROID 5-ALPHA REDUCTASE C-TERMINAL DOMAIN-CONTAINING PROTEIN"/>
    <property type="match status" value="1"/>
</dbReference>
<sequence length="268" mass="30789">MGNFLSQLDRNILAKAAVADLGIQWVGCAAALLFKTERFYDLTGSSTFLYMTWVTLTWAKRGSILPIFPRQIIQNACVSIWAIRLGTYLFSRILHDGEDRRFRKAKESPMLFWTFWTIQALWIWTTLLPTMMLNIKSHDKPLGMRDYIGWGIFATGFLIETVADSQKSRFRADPENRGKFIDSGLWSLCRHPNYLGEILLWSGLFLPASSVLRGKELLSIISPIFVTFLLTNVSGIPILEQYADKKWGNLVEYQTYKAKTAKLIPYVW</sequence>
<protein>
    <submittedName>
        <fullName evidence="3">Uncharacterized protein LOC100203306</fullName>
    </submittedName>
</protein>
<keyword evidence="1" id="KW-0812">Transmembrane</keyword>
<feature type="transmembrane region" description="Helical" evidence="1">
    <location>
        <begin position="147"/>
        <end position="163"/>
    </location>
</feature>
<feature type="transmembrane region" description="Helical" evidence="1">
    <location>
        <begin position="218"/>
        <end position="239"/>
    </location>
</feature>
<dbReference type="Pfam" id="PF06966">
    <property type="entry name" value="DUF1295"/>
    <property type="match status" value="1"/>
</dbReference>
<evidence type="ECO:0000313" key="3">
    <source>
        <dbReference type="RefSeq" id="XP_065668341.1"/>
    </source>
</evidence>
<accession>A0ABM4D261</accession>
<dbReference type="Gene3D" id="1.20.120.1630">
    <property type="match status" value="1"/>
</dbReference>
<gene>
    <name evidence="3" type="primary">LOC100203306</name>
</gene>
<name>A0ABM4D261_HYDVU</name>
<feature type="transmembrane region" description="Helical" evidence="1">
    <location>
        <begin position="111"/>
        <end position="135"/>
    </location>
</feature>
<dbReference type="PROSITE" id="PS50244">
    <property type="entry name" value="S5A_REDUCTASE"/>
    <property type="match status" value="1"/>
</dbReference>
<keyword evidence="1" id="KW-0472">Membrane</keyword>
<dbReference type="PANTHER" id="PTHR32251">
    <property type="entry name" value="3-OXO-5-ALPHA-STEROID 4-DEHYDROGENASE"/>
    <property type="match status" value="1"/>
</dbReference>
<dbReference type="InterPro" id="IPR010721">
    <property type="entry name" value="UstE-like"/>
</dbReference>
<dbReference type="GeneID" id="100203306"/>
<dbReference type="Proteomes" id="UP001652625">
    <property type="component" value="Chromosome 12"/>
</dbReference>
<reference evidence="3" key="1">
    <citation type="submission" date="2025-08" db="UniProtKB">
        <authorList>
            <consortium name="RefSeq"/>
        </authorList>
    </citation>
    <scope>IDENTIFICATION</scope>
</reference>